<organism evidence="1 2">
    <name type="scientific">Aristolochia fimbriata</name>
    <name type="common">White veined hardy Dutchman's pipe vine</name>
    <dbReference type="NCBI Taxonomy" id="158543"/>
    <lineage>
        <taxon>Eukaryota</taxon>
        <taxon>Viridiplantae</taxon>
        <taxon>Streptophyta</taxon>
        <taxon>Embryophyta</taxon>
        <taxon>Tracheophyta</taxon>
        <taxon>Spermatophyta</taxon>
        <taxon>Magnoliopsida</taxon>
        <taxon>Magnoliidae</taxon>
        <taxon>Piperales</taxon>
        <taxon>Aristolochiaceae</taxon>
        <taxon>Aristolochia</taxon>
    </lineage>
</organism>
<proteinExistence type="predicted"/>
<comment type="caution">
    <text evidence="1">The sequence shown here is derived from an EMBL/GenBank/DDBJ whole genome shotgun (WGS) entry which is preliminary data.</text>
</comment>
<evidence type="ECO:0000313" key="2">
    <source>
        <dbReference type="Proteomes" id="UP000825729"/>
    </source>
</evidence>
<protein>
    <submittedName>
        <fullName evidence="1">Uncharacterized protein</fullName>
    </submittedName>
</protein>
<reference evidence="1 2" key="1">
    <citation type="submission" date="2021-07" db="EMBL/GenBank/DDBJ databases">
        <title>The Aristolochia fimbriata genome: insights into angiosperm evolution, floral development and chemical biosynthesis.</title>
        <authorList>
            <person name="Jiao Y."/>
        </authorList>
    </citation>
    <scope>NUCLEOTIDE SEQUENCE [LARGE SCALE GENOMIC DNA]</scope>
    <source>
        <strain evidence="1">IBCAS-2021</strain>
        <tissue evidence="1">Leaf</tissue>
    </source>
</reference>
<sequence length="89" mass="9738">MAESTLSTATPLIFSSFASSGFRNGKTEISCVSSLLPWRNRFLLPIASSCLQTRKNSIFLSLFILLVARATSNHISLINLLSEHHMAGL</sequence>
<dbReference type="AlphaFoldDB" id="A0AAV7EIV6"/>
<dbReference type="EMBL" id="JAINDJ010000004">
    <property type="protein sequence ID" value="KAG9448763.1"/>
    <property type="molecule type" value="Genomic_DNA"/>
</dbReference>
<evidence type="ECO:0000313" key="1">
    <source>
        <dbReference type="EMBL" id="KAG9448763.1"/>
    </source>
</evidence>
<keyword evidence="2" id="KW-1185">Reference proteome</keyword>
<dbReference type="Proteomes" id="UP000825729">
    <property type="component" value="Unassembled WGS sequence"/>
</dbReference>
<name>A0AAV7EIV6_ARIFI</name>
<gene>
    <name evidence="1" type="ORF">H6P81_008728</name>
</gene>
<accession>A0AAV7EIV6</accession>